<sequence length="203" mass="23331">MRFIRFFFRLTLFGLFIYGVYFFWQKFTELSEKAEPQVVTQHNTVLEEITDMGKLELVKYNFKDVVEHKEVKNWMPDSKAVLIVSGEAIGCIDLTKVQATDVVESGDTIIVYLPKAELCVYKINHDQTKVYDVQYAFMDEARLVNDAFSAAEKQIQSSALKMGILDQTEANAEKILKPLLEKISGKKVLLRHSLTGDLKRLNR</sequence>
<evidence type="ECO:0000313" key="3">
    <source>
        <dbReference type="Proteomes" id="UP001168528"/>
    </source>
</evidence>
<keyword evidence="3" id="KW-1185">Reference proteome</keyword>
<proteinExistence type="predicted"/>
<dbReference type="Pfam" id="PF14014">
    <property type="entry name" value="DUF4230"/>
    <property type="match status" value="1"/>
</dbReference>
<gene>
    <name evidence="2" type="ORF">Q0590_30465</name>
</gene>
<keyword evidence="1" id="KW-0472">Membrane</keyword>
<name>A0ABT8RET2_9BACT</name>
<organism evidence="2 3">
    <name type="scientific">Rhodocytophaga aerolata</name>
    <dbReference type="NCBI Taxonomy" id="455078"/>
    <lineage>
        <taxon>Bacteria</taxon>
        <taxon>Pseudomonadati</taxon>
        <taxon>Bacteroidota</taxon>
        <taxon>Cytophagia</taxon>
        <taxon>Cytophagales</taxon>
        <taxon>Rhodocytophagaceae</taxon>
        <taxon>Rhodocytophaga</taxon>
    </lineage>
</organism>
<evidence type="ECO:0000313" key="2">
    <source>
        <dbReference type="EMBL" id="MDO1450636.1"/>
    </source>
</evidence>
<dbReference type="EMBL" id="JAUKPO010000033">
    <property type="protein sequence ID" value="MDO1450636.1"/>
    <property type="molecule type" value="Genomic_DNA"/>
</dbReference>
<keyword evidence="1" id="KW-0812">Transmembrane</keyword>
<reference evidence="2" key="1">
    <citation type="submission" date="2023-07" db="EMBL/GenBank/DDBJ databases">
        <title>The genome sequence of Rhodocytophaga aerolata KACC 12507.</title>
        <authorList>
            <person name="Zhang X."/>
        </authorList>
    </citation>
    <scope>NUCLEOTIDE SEQUENCE</scope>
    <source>
        <strain evidence="2">KACC 12507</strain>
    </source>
</reference>
<dbReference type="InterPro" id="IPR025324">
    <property type="entry name" value="DUF4230"/>
</dbReference>
<comment type="caution">
    <text evidence="2">The sequence shown here is derived from an EMBL/GenBank/DDBJ whole genome shotgun (WGS) entry which is preliminary data.</text>
</comment>
<feature type="transmembrane region" description="Helical" evidence="1">
    <location>
        <begin position="6"/>
        <end position="24"/>
    </location>
</feature>
<accession>A0ABT8RET2</accession>
<protein>
    <submittedName>
        <fullName evidence="2">DUF4230 domain-containing protein</fullName>
    </submittedName>
</protein>
<dbReference type="Proteomes" id="UP001168528">
    <property type="component" value="Unassembled WGS sequence"/>
</dbReference>
<dbReference type="RefSeq" id="WP_302041437.1">
    <property type="nucleotide sequence ID" value="NZ_JAUKPO010000033.1"/>
</dbReference>
<keyword evidence="1" id="KW-1133">Transmembrane helix</keyword>
<evidence type="ECO:0000256" key="1">
    <source>
        <dbReference type="SAM" id="Phobius"/>
    </source>
</evidence>